<dbReference type="Pfam" id="PF07715">
    <property type="entry name" value="Plug"/>
    <property type="match status" value="1"/>
</dbReference>
<evidence type="ECO:0000256" key="7">
    <source>
        <dbReference type="RuleBase" id="RU003357"/>
    </source>
</evidence>
<evidence type="ECO:0000256" key="5">
    <source>
        <dbReference type="ARBA" id="ARBA00023237"/>
    </source>
</evidence>
<evidence type="ECO:0000256" key="2">
    <source>
        <dbReference type="ARBA" id="ARBA00022729"/>
    </source>
</evidence>
<dbReference type="InterPro" id="IPR012910">
    <property type="entry name" value="Plug_dom"/>
</dbReference>
<comment type="caution">
    <text evidence="10">The sequence shown here is derived from an EMBL/GenBank/DDBJ whole genome shotgun (WGS) entry which is preliminary data.</text>
</comment>
<dbReference type="Pfam" id="PF13927">
    <property type="entry name" value="Ig_3"/>
    <property type="match status" value="1"/>
</dbReference>
<dbReference type="Pfam" id="PF08450">
    <property type="entry name" value="SGL"/>
    <property type="match status" value="1"/>
</dbReference>
<dbReference type="EMBL" id="LRRQ01000108">
    <property type="protein sequence ID" value="OAM89019.1"/>
    <property type="molecule type" value="Genomic_DNA"/>
</dbReference>
<dbReference type="PROSITE" id="PS50835">
    <property type="entry name" value="IG_LIKE"/>
    <property type="match status" value="1"/>
</dbReference>
<dbReference type="Pfam" id="PF05345">
    <property type="entry name" value="He_PIG"/>
    <property type="match status" value="9"/>
</dbReference>
<gene>
    <name evidence="10" type="ORF">AW736_15080</name>
</gene>
<dbReference type="Pfam" id="PF01436">
    <property type="entry name" value="NHL"/>
    <property type="match status" value="2"/>
</dbReference>
<dbReference type="GO" id="GO:0030246">
    <property type="term" value="F:carbohydrate binding"/>
    <property type="evidence" value="ECO:0007669"/>
    <property type="project" value="InterPro"/>
</dbReference>
<dbReference type="InterPro" id="IPR036179">
    <property type="entry name" value="Ig-like_dom_sf"/>
</dbReference>
<dbReference type="InterPro" id="IPR013783">
    <property type="entry name" value="Ig-like_fold"/>
</dbReference>
<dbReference type="InterPro" id="IPR003598">
    <property type="entry name" value="Ig_sub2"/>
</dbReference>
<evidence type="ECO:0000256" key="6">
    <source>
        <dbReference type="PROSITE-ProRule" id="PRU00504"/>
    </source>
</evidence>
<dbReference type="InterPro" id="IPR007110">
    <property type="entry name" value="Ig-like_dom"/>
</dbReference>
<dbReference type="Pfam" id="PF13715">
    <property type="entry name" value="CarbopepD_reg_2"/>
    <property type="match status" value="1"/>
</dbReference>
<dbReference type="Pfam" id="PF12951">
    <property type="entry name" value="PATR"/>
    <property type="match status" value="5"/>
</dbReference>
<accession>A0A178IIJ4</accession>
<dbReference type="Gene3D" id="2.120.10.30">
    <property type="entry name" value="TolB, C-terminal domain"/>
    <property type="match status" value="3"/>
</dbReference>
<dbReference type="Gene3D" id="2.60.40.1120">
    <property type="entry name" value="Carboxypeptidase-like, regulatory domain"/>
    <property type="match status" value="1"/>
</dbReference>
<keyword evidence="4 7" id="KW-0472">Membrane</keyword>
<dbReference type="SUPFAM" id="SSF56935">
    <property type="entry name" value="Porins"/>
    <property type="match status" value="1"/>
</dbReference>
<keyword evidence="11" id="KW-1185">Reference proteome</keyword>
<keyword evidence="5" id="KW-0998">Cell outer membrane</keyword>
<evidence type="ECO:0000256" key="8">
    <source>
        <dbReference type="SAM" id="SignalP"/>
    </source>
</evidence>
<comment type="subcellular location">
    <subcellularLocation>
        <location evidence="1 7">Cell outer membrane</location>
    </subcellularLocation>
</comment>
<evidence type="ECO:0000256" key="3">
    <source>
        <dbReference type="ARBA" id="ARBA00022737"/>
    </source>
</evidence>
<reference evidence="10 11" key="1">
    <citation type="submission" date="2016-01" db="EMBL/GenBank/DDBJ databases">
        <title>High potential of lignocellulose degradation of a new Verrucomicrobia species.</title>
        <authorList>
            <person name="Wang Y."/>
            <person name="Shi Y."/>
            <person name="Qiu Z."/>
            <person name="Liu S."/>
            <person name="Yang H."/>
        </authorList>
    </citation>
    <scope>NUCLEOTIDE SEQUENCE [LARGE SCALE GENOMIC DNA]</scope>
    <source>
        <strain evidence="10 11">TSB47</strain>
    </source>
</reference>
<dbReference type="PANTHER" id="PTHR40980">
    <property type="entry name" value="PLUG DOMAIN-CONTAINING PROTEIN"/>
    <property type="match status" value="1"/>
</dbReference>
<dbReference type="PROSITE" id="PS51125">
    <property type="entry name" value="NHL"/>
    <property type="match status" value="1"/>
</dbReference>
<dbReference type="InterPro" id="IPR013784">
    <property type="entry name" value="Carb-bd-like_fold"/>
</dbReference>
<dbReference type="SUPFAM" id="SSF101898">
    <property type="entry name" value="NHL repeat"/>
    <property type="match status" value="1"/>
</dbReference>
<dbReference type="NCBIfam" id="TIGR02601">
    <property type="entry name" value="autotrns_rpt"/>
    <property type="match status" value="2"/>
</dbReference>
<dbReference type="SUPFAM" id="SSF49452">
    <property type="entry name" value="Starch-binding domain-like"/>
    <property type="match status" value="1"/>
</dbReference>
<feature type="chain" id="PRO_5008088872" description="Ig-like domain-containing protein" evidence="8">
    <location>
        <begin position="20"/>
        <end position="3903"/>
    </location>
</feature>
<dbReference type="InterPro" id="IPR013425">
    <property type="entry name" value="Autotrns_rpt"/>
</dbReference>
<dbReference type="Gene3D" id="2.60.40.10">
    <property type="entry name" value="Immunoglobulins"/>
    <property type="match status" value="11"/>
</dbReference>
<dbReference type="InterPro" id="IPR015919">
    <property type="entry name" value="Cadherin-like_sf"/>
</dbReference>
<dbReference type="GO" id="GO:0009279">
    <property type="term" value="C:cell outer membrane"/>
    <property type="evidence" value="ECO:0007669"/>
    <property type="project" value="UniProtKB-SubCell"/>
</dbReference>
<dbReference type="STRING" id="1184151.AW736_15080"/>
<organism evidence="10 11">
    <name type="scientific">Termitidicoccus mucosus</name>
    <dbReference type="NCBI Taxonomy" id="1184151"/>
    <lineage>
        <taxon>Bacteria</taxon>
        <taxon>Pseudomonadati</taxon>
        <taxon>Verrucomicrobiota</taxon>
        <taxon>Opitutia</taxon>
        <taxon>Opitutales</taxon>
        <taxon>Opitutaceae</taxon>
        <taxon>Termitidicoccus</taxon>
    </lineage>
</organism>
<dbReference type="InterPro" id="IPR001258">
    <property type="entry name" value="NHL_repeat"/>
</dbReference>
<dbReference type="InterPro" id="IPR036942">
    <property type="entry name" value="Beta-barrel_TonB_sf"/>
</dbReference>
<evidence type="ECO:0000259" key="9">
    <source>
        <dbReference type="PROSITE" id="PS50835"/>
    </source>
</evidence>
<evidence type="ECO:0000313" key="10">
    <source>
        <dbReference type="EMBL" id="OAM89019.1"/>
    </source>
</evidence>
<keyword evidence="2 8" id="KW-0732">Signal</keyword>
<dbReference type="InterPro" id="IPR037066">
    <property type="entry name" value="Plug_dom_sf"/>
</dbReference>
<feature type="domain" description="Ig-like" evidence="9">
    <location>
        <begin position="2677"/>
        <end position="2756"/>
    </location>
</feature>
<evidence type="ECO:0000313" key="11">
    <source>
        <dbReference type="Proteomes" id="UP000078486"/>
    </source>
</evidence>
<dbReference type="InterPro" id="IPR013658">
    <property type="entry name" value="SGL"/>
</dbReference>
<feature type="repeat" description="NHL" evidence="6">
    <location>
        <begin position="2645"/>
        <end position="2676"/>
    </location>
</feature>
<dbReference type="Gene3D" id="2.170.130.10">
    <property type="entry name" value="TonB-dependent receptor, plug domain"/>
    <property type="match status" value="1"/>
</dbReference>
<feature type="signal peptide" evidence="8">
    <location>
        <begin position="1"/>
        <end position="19"/>
    </location>
</feature>
<dbReference type="Gene3D" id="2.40.170.20">
    <property type="entry name" value="TonB-dependent receptor, beta-barrel domain"/>
    <property type="match status" value="1"/>
</dbReference>
<keyword evidence="3" id="KW-0677">Repeat</keyword>
<dbReference type="SMART" id="SM00408">
    <property type="entry name" value="IGc2"/>
    <property type="match status" value="1"/>
</dbReference>
<dbReference type="InterPro" id="IPR011042">
    <property type="entry name" value="6-blade_b-propeller_TolB-like"/>
</dbReference>
<dbReference type="InterPro" id="IPR003599">
    <property type="entry name" value="Ig_sub"/>
</dbReference>
<dbReference type="SUPFAM" id="SSF49313">
    <property type="entry name" value="Cadherin-like"/>
    <property type="match status" value="10"/>
</dbReference>
<sequence>MAAVSLLLLALSGALPLAAQPLIWTGSASNNWDATTQNNWTREGAATAYADGADVVFDDTSVTGTIAFPANVAPGSIVVDTSRDLVFATTAAAAITGTAPLTKRGGGTLSFSGKNGTAYTGTTTIEAGILLQRLNNTDIAPSLGPIVFAGGTLTHTRYTSGETSLTDQAFHVPDGQTGAFVANTSRKLKFQTILTGGGTLAVDVTNATGASSYYFELLDTDLSGFTGELRFVSTGAIRTVNNRPLNRASSFDNIILVLENATLAQYNTNAANFKELRIGALSSSGTFARLQALNQSLGTHYIIGGKNLDTTYAGDFADGSASNPASLTKVGAGVLTLSGTTAHTGSTIVQAGALNLAGAFTAASPVTVAATGSLGGSGSVTGNVTVADGATLFAAVSESGGAAGLEVAGAATLGATLNISLHAPAGAALASGTHTITVLHAAGGIAGAPVLAWTGPAVDGNVALAQTTDSITATITPHAPVITSALTATGTAGIPFSYQIVATNNPASYTATGLPSGLSVATTTGVISGLPSVVATSTVAITATNAGGSDTRNLVLTIESADVPTVAPSITSAPTATGTVGAPFSYQIAAAPGPISGYAAAPLPAGLALNAVTGLVSGTPSAWGATTITLSATNAVGTGTAGLVLTAYAPPVITSAATAEGIVGGAFSYTITAEGGPGNTFAATGLPSGLSLAAATGVISGTPTGIGAFTGTLTATNPAGSDTKTLDLTVTSLAPAITSPLRATGTVGLPFAYQIAATNTPASFAAEPLPDGFAFAPATGVISGTPAAAGVLGTITISATNAYGSATAALTLFAVEPAPAGALVWNGAVTPDWDTATANWTRDGAPALYTNGDTVVFNDSSVTGTVAFPAPVAPGSVTVDIAGDLAFATTTATGGITGTTPLIKRGAGKLAFTGHNGAVGAFTGTTTLEAGIMEAYLTNTAPASPTLGPVVFAGGTLTHTRYTGGEANFGTPGWPLHVPKDAEGVFIGNNNSRVLKFTTILTGAGTLKIVADGDRIQFLDAQFAGFTGNLVLSSNTATAVRAFQHRPATVASVLENTTLVLDNTRLEEYAGLAVPTVTIGALASTGTYAQLKSSDKAPGTTYVVGGKNLDTTYGGEFIDASSSAKASLTKIGTGVLTLTGTSPHGGATTVESGTLHLAGAFFGQSPVSIAPGAGFGGNSFVAGDLTLADGATLLVGTFNSTPGVGSGILSGPHVIGAATLGATLNVSTISTGDGDPIFTGTHTYTVLEATEGITGASVITWTGPRVDGEVVFNRTVDKITVTLNVPQPPAITSSLTATGTAGIPFSYQIAATNIPDRYAATGLPEGLSLNPATGEITGTPPGTSDAVGATSVTITASNLGGTATQTLVITIDAPPAPSVAPSITSPLTAAAAVGAPFSYRITALPGLLTGFTAVGLPGGLSLDPATGVISGAVTTVGTSNVTLTATNAVGTGTATLVLNAYEMPVITSPLRVTGTAGQPFSYQIAATGNPSTYAAEGLPDSLAVNPATGLISGTPAAPGASSVAIAAVNPVGSVAAMLTLVIVEPPPADALVWTGAVNGDWDTTTPNWTKNGAPATYTDGARLWFDDAAVTDTVTLVVPDELAATGSVAYIPADLTFNNSVGTLRIVTSASTTISGTASLHMQGSGTVVFPAAVSGWVGLMTLDSGEVLRYQTYNGSVVFNGGTLAVNYTDTAGSVGGESLAYFVDEGESGVIDLRRNRFTMRGRPMGSGTLAINFATTISRADFDLFNPESFNGTLIINGEGGMRIPTAAGNLNWATGYLNTTLVLGKSANLSHTTSSGGNTFVIGALAGSSPDVRLGGGANGYMVTYRVGAKNVDTTFAGSIAGLSNFHKTGTGMMTLTGSLAHTGNTAVYDGGLLLTGRHDGTGAILVGSSAAFGGSAIIAPDITFQDGAGLLLAADPATGELAGPTVGGAVKFEGGALKVRPVIPVGGKITNGVYTALFSDFDFSGRPSLEWSSPDAPGVTGALAYVGENQIRVTVTGGEIPRPVLTSVLVAEAITGQPFSYTLTATGDPVAPTQFSVVGDLPAGLAFDPATGILSGALAAAGEHAVQFRAENTSGAVDGTLRLIVYDTTPPPPAITSEAAIIVQRGRQMSYQITADRPVTGYTASALPPGLVFDAARGRITGTPEQVGATDVPLTASNLGGAGTLSLSLTVTHPRPMLLTTTSTIAVQHEAFSWQPEWNYEPLGYSISGFTESIGGVAANPAAYLSVDSATGLITGACPNVATSGTAPLVIQGTISAWNLSGTTSYSVTITVNPPAPEILSPDHFTTAVGVPFNHTLLASNMYPAYMRTYGVTSIPSGLNVNPRTGEISGAPLVGGVFEVAFVASNITGSGAKLVVITINGASALTTLAGEAGASGADDGPGETARFNSPGAAVVGPDGTLYIADTANNAIRALAPDGTVSTLVTGLSQPAAIVISADGATLYVAEAGAITKVDPSTGALTPLALTGNAPALNTPAGLALDVVTGALYVADTGNHLIRKIDPATGTMTTVGGTGADGYANGVGGTAAFSSPTGLALSSDGACLYIADTGNHAIRSLDTTTGEVTILAGIAGEIGGNDGDTGARFNSPTGLALDAAGVLLVADTGNHTIRSLDTATGAVITFAGNADEPGTADGAVDQSLLDSPRGVAIDAVNGEIYVLDTGNHTVRVLQIGPSILTPPASQSVPLGSTATLTAAATGAPAPTYQWYKDGIVIPGATSATLIIENVQLSDVADYSVMATNPMGTRTASAFLSVSDASPNQPNGGAGGGGGGHGGGAPALWYLGALALLAAFRALRRSAARRHTILLALAFFLSVSQPFSPSVFSQQTGSGSITGRILNQATGQYLGSALVTIEGTSIETTTDSTGSYRLVNVPAGAARVTASYAGLDKKTQTVTVADGIEAAADFNLTAQVYVMEKFVVAGEAEGSARILQEQRMSATQKAIFAADSFGNIVDSNFGELMKNLPGVTIDYDGEDASTMRIRGMDPEATNVTMDGNDVATAGLDGEARIGNGTATESRAFNLKTVALENIESITIDIAPTPDKSAGSMGGAVEITTKSALTQRGRRITFNSGLSLNTAELDFDKTPGGARTPTRKIQPGFGLSYSESFGTKRKIGVALSASFSRNYRYNNEYGLPGRNDWLYTYTPESLLLTGNKVTPDTVGYVSRLQWTEGASQSESRSISLNLDFQPFASKNHTFYLKTSASFVRGIGAYSRYMNVAAGTRGDGSDLDTMVSPNGTTISMSNSVSSPNNRNFAVSGGGKHRFGNFRLDYSANWSRAEVDPDPEKNFRVEYNATGFGLNIFDLSGNGTGRIVQTSHDGLGVITADDPRSYQNIDNYSNLILYQSMRLTTRENRGAKVDLTLPPLAFTVPFTDHSIIVETKIGASYGESSTDTRRFQRRYRMTGGANLPNFGTPSEPALRQFSDPYFKNDWGFDVPVPVWVNPYAIYDYLQATPEAFYTKNEDTSTSGDLYTELRGAKYQEESNQAAYFMFTVRLLRNLVMTTGMRFEDSRQSGWGPSVERWNSEYFATGGKFDTVSPMIQAPDFHPINNPSYIPNPLLGIGFDEKMRLLFTRKYYDNVKPKAPRAFPNLQFRWTPHKNINVRFARTTSIGRPPLGQMMADEEWNDAYRTIDRGNPELKPSTSEKYDVAFEWYPSGRDGGVLTLSLFHQKMKNLIENDLTFLTVTDIPEEATVTDVPENATADDILYREGMPAGLWAITTPRNIGTGSNQGFELAYRQRLGFIHESLRNIELYGVYSYADPVRQVKRHTIDKPSSTVSPDIMLEYLLSPMILETIPTTNIKKHSASLQLRYNGRRWSGKIAGFWVDRYVRRLRTNPFEVTWQNESLRFDLSLSYKISSRWSASFDWRNITAQGDDRKIFDRTGGYFTAGTVVNLGVRANF</sequence>
<dbReference type="InterPro" id="IPR000531">
    <property type="entry name" value="Beta-barrel_TonB"/>
</dbReference>
<evidence type="ECO:0000256" key="4">
    <source>
        <dbReference type="ARBA" id="ARBA00023136"/>
    </source>
</evidence>
<dbReference type="PANTHER" id="PTHR40980:SF4">
    <property type="entry name" value="TONB-DEPENDENT RECEPTOR-LIKE BETA-BARREL DOMAIN-CONTAINING PROTEIN"/>
    <property type="match status" value="1"/>
</dbReference>
<evidence type="ECO:0000256" key="1">
    <source>
        <dbReference type="ARBA" id="ARBA00004442"/>
    </source>
</evidence>
<proteinExistence type="inferred from homology"/>
<dbReference type="GO" id="GO:0005509">
    <property type="term" value="F:calcium ion binding"/>
    <property type="evidence" value="ECO:0007669"/>
    <property type="project" value="InterPro"/>
</dbReference>
<name>A0A178IIJ4_9BACT</name>
<comment type="similarity">
    <text evidence="7">Belongs to the TonB-dependent receptor family.</text>
</comment>
<protein>
    <recommendedName>
        <fullName evidence="9">Ig-like domain-containing protein</fullName>
    </recommendedName>
</protein>
<keyword evidence="7" id="KW-0798">TonB box</keyword>
<dbReference type="Pfam" id="PF00593">
    <property type="entry name" value="TonB_dep_Rec_b-barrel"/>
    <property type="match status" value="1"/>
</dbReference>
<dbReference type="SUPFAM" id="SSF48726">
    <property type="entry name" value="Immunoglobulin"/>
    <property type="match status" value="1"/>
</dbReference>
<dbReference type="SMART" id="SM00409">
    <property type="entry name" value="IG"/>
    <property type="match status" value="1"/>
</dbReference>
<dbReference type="Proteomes" id="UP000078486">
    <property type="component" value="Unassembled WGS sequence"/>
</dbReference>